<keyword evidence="2" id="KW-1185">Reference proteome</keyword>
<proteinExistence type="predicted"/>
<organism evidence="1 2">
    <name type="scientific">Bauhinia variegata</name>
    <name type="common">Purple orchid tree</name>
    <name type="synonym">Phanera variegata</name>
    <dbReference type="NCBI Taxonomy" id="167791"/>
    <lineage>
        <taxon>Eukaryota</taxon>
        <taxon>Viridiplantae</taxon>
        <taxon>Streptophyta</taxon>
        <taxon>Embryophyta</taxon>
        <taxon>Tracheophyta</taxon>
        <taxon>Spermatophyta</taxon>
        <taxon>Magnoliopsida</taxon>
        <taxon>eudicotyledons</taxon>
        <taxon>Gunneridae</taxon>
        <taxon>Pentapetalae</taxon>
        <taxon>rosids</taxon>
        <taxon>fabids</taxon>
        <taxon>Fabales</taxon>
        <taxon>Fabaceae</taxon>
        <taxon>Cercidoideae</taxon>
        <taxon>Cercideae</taxon>
        <taxon>Bauhiniinae</taxon>
        <taxon>Bauhinia</taxon>
    </lineage>
</organism>
<evidence type="ECO:0000313" key="2">
    <source>
        <dbReference type="Proteomes" id="UP000828941"/>
    </source>
</evidence>
<sequence length="484" mass="54308">MFLANAKPSLSLSVSPCLLNGKLQTAMRSKSVRRLSSVNRPLKTANATAAVRRCPPIVGHSEDVNDAAVPETYSDSDDDPEDGRMAGSTDNMTDCMKEHSNGSPVGISSHDYLCIDILDRKICLACNEGGDVLICSEIGCPVSLHSKCIRSKPSFDNMGNFYCPYCKYKRAVAKVQELKNKVLIEKKDLSKFLGKNVGSGDKAVQKNETVKRTEHHEVPHTGVEDFLDGCNGKSSNDVQSQPLRTKGDQERERTEIEYPRHNDEGLHEICLENREEEEALNASPLRMLRLKDIEHDDKDLHETSRVTIEEEEPLNASPLGVLRMKGIKEILQKEPRVPPTDRSISETISSYSYLGDFSLKKGCLRNGANRTAYPQMVDSNRESPHKSKISGTNARFQNLEATQSRRLPQGFANTRATHAKRRRVLWTTEEENMLKEGVSRFSTENQNVPWRKILEYGSNVFDSTRTPVDLKDKWRNMVAKGGRS</sequence>
<accession>A0ACB9L868</accession>
<reference evidence="1 2" key="1">
    <citation type="journal article" date="2022" name="DNA Res.">
        <title>Chromosomal-level genome assembly of the orchid tree Bauhinia variegata (Leguminosae; Cercidoideae) supports the allotetraploid origin hypothesis of Bauhinia.</title>
        <authorList>
            <person name="Zhong Y."/>
            <person name="Chen Y."/>
            <person name="Zheng D."/>
            <person name="Pang J."/>
            <person name="Liu Y."/>
            <person name="Luo S."/>
            <person name="Meng S."/>
            <person name="Qian L."/>
            <person name="Wei D."/>
            <person name="Dai S."/>
            <person name="Zhou R."/>
        </authorList>
    </citation>
    <scope>NUCLEOTIDE SEQUENCE [LARGE SCALE GENOMIC DNA]</scope>
    <source>
        <tissue evidence="1">Leaf</tissue>
    </source>
</reference>
<protein>
    <submittedName>
        <fullName evidence="1">Uncharacterized protein</fullName>
    </submittedName>
</protein>
<gene>
    <name evidence="1" type="ORF">L6164_028937</name>
</gene>
<dbReference type="Proteomes" id="UP000828941">
    <property type="component" value="Chromosome 12"/>
</dbReference>
<comment type="caution">
    <text evidence="1">The sequence shown here is derived from an EMBL/GenBank/DDBJ whole genome shotgun (WGS) entry which is preliminary data.</text>
</comment>
<name>A0ACB9L868_BAUVA</name>
<dbReference type="EMBL" id="CM039437">
    <property type="protein sequence ID" value="KAI4305577.1"/>
    <property type="molecule type" value="Genomic_DNA"/>
</dbReference>
<evidence type="ECO:0000313" key="1">
    <source>
        <dbReference type="EMBL" id="KAI4305577.1"/>
    </source>
</evidence>